<feature type="domain" description="Glycosyl transferase family 1" evidence="4">
    <location>
        <begin position="223"/>
        <end position="383"/>
    </location>
</feature>
<evidence type="ECO:0000313" key="7">
    <source>
        <dbReference type="Proteomes" id="UP000608890"/>
    </source>
</evidence>
<feature type="domain" description="Glycosyltransferase subfamily 4-like N-terminal" evidence="5">
    <location>
        <begin position="30"/>
        <end position="207"/>
    </location>
</feature>
<dbReference type="InterPro" id="IPR028098">
    <property type="entry name" value="Glyco_trans_4-like_N"/>
</dbReference>
<dbReference type="PANTHER" id="PTHR45947:SF3">
    <property type="entry name" value="SULFOQUINOVOSYL TRANSFERASE SQD2"/>
    <property type="match status" value="1"/>
</dbReference>
<keyword evidence="1" id="KW-0328">Glycosyltransferase</keyword>
<dbReference type="GO" id="GO:0016757">
    <property type="term" value="F:glycosyltransferase activity"/>
    <property type="evidence" value="ECO:0007669"/>
    <property type="project" value="UniProtKB-KW"/>
</dbReference>
<name>A0A917U4H7_9ACTN</name>
<proteinExistence type="predicted"/>
<evidence type="ECO:0000313" key="6">
    <source>
        <dbReference type="EMBL" id="GGM57583.1"/>
    </source>
</evidence>
<dbReference type="GO" id="GO:1901137">
    <property type="term" value="P:carbohydrate derivative biosynthetic process"/>
    <property type="evidence" value="ECO:0007669"/>
    <property type="project" value="UniProtKB-ARBA"/>
</dbReference>
<dbReference type="Pfam" id="PF13439">
    <property type="entry name" value="Glyco_transf_4"/>
    <property type="match status" value="1"/>
</dbReference>
<evidence type="ECO:0000259" key="4">
    <source>
        <dbReference type="Pfam" id="PF00534"/>
    </source>
</evidence>
<dbReference type="Proteomes" id="UP000608890">
    <property type="component" value="Unassembled WGS sequence"/>
</dbReference>
<dbReference type="SUPFAM" id="SSF53756">
    <property type="entry name" value="UDP-Glycosyltransferase/glycogen phosphorylase"/>
    <property type="match status" value="1"/>
</dbReference>
<dbReference type="CDD" id="cd03801">
    <property type="entry name" value="GT4_PimA-like"/>
    <property type="match status" value="1"/>
</dbReference>
<keyword evidence="7" id="KW-1185">Reference proteome</keyword>
<dbReference type="AlphaFoldDB" id="A0A917U4H7"/>
<dbReference type="Gene3D" id="3.40.50.2000">
    <property type="entry name" value="Glycogen Phosphorylase B"/>
    <property type="match status" value="2"/>
</dbReference>
<dbReference type="RefSeq" id="WP_189048142.1">
    <property type="nucleotide sequence ID" value="NZ_BMNB01000028.1"/>
</dbReference>
<evidence type="ECO:0000256" key="2">
    <source>
        <dbReference type="ARBA" id="ARBA00022679"/>
    </source>
</evidence>
<evidence type="ECO:0000259" key="5">
    <source>
        <dbReference type="Pfam" id="PF13439"/>
    </source>
</evidence>
<gene>
    <name evidence="6" type="ORF">GCM10011608_48090</name>
</gene>
<feature type="compositionally biased region" description="Basic and acidic residues" evidence="3">
    <location>
        <begin position="407"/>
        <end position="422"/>
    </location>
</feature>
<dbReference type="Pfam" id="PF00534">
    <property type="entry name" value="Glycos_transf_1"/>
    <property type="match status" value="1"/>
</dbReference>
<organism evidence="6 7">
    <name type="scientific">Micromonospora sonchi</name>
    <dbReference type="NCBI Taxonomy" id="1763543"/>
    <lineage>
        <taxon>Bacteria</taxon>
        <taxon>Bacillati</taxon>
        <taxon>Actinomycetota</taxon>
        <taxon>Actinomycetes</taxon>
        <taxon>Micromonosporales</taxon>
        <taxon>Micromonosporaceae</taxon>
        <taxon>Micromonospora</taxon>
    </lineage>
</organism>
<reference evidence="6" key="2">
    <citation type="submission" date="2020-09" db="EMBL/GenBank/DDBJ databases">
        <authorList>
            <person name="Sun Q."/>
            <person name="Zhou Y."/>
        </authorList>
    </citation>
    <scope>NUCLEOTIDE SEQUENCE</scope>
    <source>
        <strain evidence="6">CGMCC 4.7312</strain>
    </source>
</reference>
<protein>
    <submittedName>
        <fullName evidence="6">Glycogen synthase</fullName>
    </submittedName>
</protein>
<dbReference type="InterPro" id="IPR001296">
    <property type="entry name" value="Glyco_trans_1"/>
</dbReference>
<keyword evidence="2" id="KW-0808">Transferase</keyword>
<sequence length="440" mass="47296">MSPNADVIDINPARSQRVLMLSWEYPPVLVGGLGRHVHALSVALAAAGHQITVITRHAEGAPLEEHVDGVRVVRAAEDPVTFSLATGSLLAWTMAFNHTLTRAALRATGTGDHDVIHAHDWLVAHTAITLAEHLRLPLVTTMHATEAGRHQGWLPEEMNRTIHGVEHWLSNASARLIACSGYMREQVATLFDVPTGRIEVVPNGVDDRAWRARPRAVASARARFAGTGPLIGYAGRLVYEKGVQHLVDAVPQLRDRHPGLRVLIAGDGPYRGELEERTHQLGLGGTVRFAGFLDDTQLPAVLGATDATVVPSLYEPFGMVALEAAAAGAPLAVARTGGLAEIVEPGVTGVTFPHSDPPALAGAVDQLLDDEVFARRVARQARSMVGRRYGWATVAARTAEVYATARREHTPMSTRRTTDVPPRRHPITIPTGNLLTPTAC</sequence>
<dbReference type="PANTHER" id="PTHR45947">
    <property type="entry name" value="SULFOQUINOVOSYL TRANSFERASE SQD2"/>
    <property type="match status" value="1"/>
</dbReference>
<evidence type="ECO:0000256" key="3">
    <source>
        <dbReference type="SAM" id="MobiDB-lite"/>
    </source>
</evidence>
<dbReference type="EMBL" id="BMNB01000028">
    <property type="protein sequence ID" value="GGM57583.1"/>
    <property type="molecule type" value="Genomic_DNA"/>
</dbReference>
<feature type="region of interest" description="Disordered" evidence="3">
    <location>
        <begin position="407"/>
        <end position="432"/>
    </location>
</feature>
<reference evidence="6" key="1">
    <citation type="journal article" date="2014" name="Int. J. Syst. Evol. Microbiol.">
        <title>Complete genome sequence of Corynebacterium casei LMG S-19264T (=DSM 44701T), isolated from a smear-ripened cheese.</title>
        <authorList>
            <consortium name="US DOE Joint Genome Institute (JGI-PGF)"/>
            <person name="Walter F."/>
            <person name="Albersmeier A."/>
            <person name="Kalinowski J."/>
            <person name="Ruckert C."/>
        </authorList>
    </citation>
    <scope>NUCLEOTIDE SEQUENCE</scope>
    <source>
        <strain evidence="6">CGMCC 4.7312</strain>
    </source>
</reference>
<dbReference type="InterPro" id="IPR050194">
    <property type="entry name" value="Glycosyltransferase_grp1"/>
</dbReference>
<comment type="caution">
    <text evidence="6">The sequence shown here is derived from an EMBL/GenBank/DDBJ whole genome shotgun (WGS) entry which is preliminary data.</text>
</comment>
<accession>A0A917U4H7</accession>
<evidence type="ECO:0000256" key="1">
    <source>
        <dbReference type="ARBA" id="ARBA00022676"/>
    </source>
</evidence>